<organism evidence="1 2">
    <name type="scientific">Mucilaginibacter roseus</name>
    <dbReference type="NCBI Taxonomy" id="1528868"/>
    <lineage>
        <taxon>Bacteria</taxon>
        <taxon>Pseudomonadati</taxon>
        <taxon>Bacteroidota</taxon>
        <taxon>Sphingobacteriia</taxon>
        <taxon>Sphingobacteriales</taxon>
        <taxon>Sphingobacteriaceae</taxon>
        <taxon>Mucilaginibacter</taxon>
    </lineage>
</organism>
<sequence length="178" mass="20848">MNLKLLFLPVTFLIVVFGLQNNSHQYKPTDITNNINADTTLRKVDLGMSNLTISIPRYYELTKQQGTDYWIFKFKPKNNQDRLSPKGGVYLGNFPKRDLYPNDCPVNRQMIWALGQFETLDIKRCTSHYYTQVIIQNTDNTNWYEKIQLFGEARSDKDLQSLLSIMKSISRKNIEIKK</sequence>
<name>A0ABS8U979_9SPHI</name>
<dbReference type="Proteomes" id="UP001199919">
    <property type="component" value="Unassembled WGS sequence"/>
</dbReference>
<evidence type="ECO:0000313" key="2">
    <source>
        <dbReference type="Proteomes" id="UP001199919"/>
    </source>
</evidence>
<reference evidence="1 2" key="1">
    <citation type="submission" date="2021-12" db="EMBL/GenBank/DDBJ databases">
        <title>Mucilaginibacter roseus genome.</title>
        <authorList>
            <person name="Ferreira J.R."/>
            <person name="Newman J.D."/>
        </authorList>
    </citation>
    <scope>NUCLEOTIDE SEQUENCE [LARGE SCALE GENOMIC DNA]</scope>
    <source>
        <strain evidence="1 2">LMG 28454</strain>
    </source>
</reference>
<keyword evidence="2" id="KW-1185">Reference proteome</keyword>
<accession>A0ABS8U979</accession>
<protein>
    <submittedName>
        <fullName evidence="1">Uncharacterized protein</fullName>
    </submittedName>
</protein>
<evidence type="ECO:0000313" key="1">
    <source>
        <dbReference type="EMBL" id="MCD8742614.1"/>
    </source>
</evidence>
<proteinExistence type="predicted"/>
<comment type="caution">
    <text evidence="1">The sequence shown here is derived from an EMBL/GenBank/DDBJ whole genome shotgun (WGS) entry which is preliminary data.</text>
</comment>
<gene>
    <name evidence="1" type="ORF">LT679_18530</name>
</gene>
<dbReference type="EMBL" id="JAJPWV010000008">
    <property type="protein sequence ID" value="MCD8742614.1"/>
    <property type="molecule type" value="Genomic_DNA"/>
</dbReference>
<dbReference type="RefSeq" id="WP_232179178.1">
    <property type="nucleotide sequence ID" value="NZ_JAJPWV010000008.1"/>
</dbReference>